<dbReference type="EMBL" id="JROU02001652">
    <property type="protein sequence ID" value="OEH75718.1"/>
    <property type="molecule type" value="Genomic_DNA"/>
</dbReference>
<evidence type="ECO:0000256" key="2">
    <source>
        <dbReference type="SAM" id="Phobius"/>
    </source>
</evidence>
<keyword evidence="2" id="KW-0812">Transmembrane</keyword>
<evidence type="ECO:0008006" key="5">
    <source>
        <dbReference type="Google" id="ProtNLM"/>
    </source>
</evidence>
<accession>A0A1D3CX14</accession>
<name>A0A1D3CX14_9EIME</name>
<dbReference type="VEuPathDB" id="ToxoDB:cyc_02765"/>
<organism evidence="3 4">
    <name type="scientific">Cyclospora cayetanensis</name>
    <dbReference type="NCBI Taxonomy" id="88456"/>
    <lineage>
        <taxon>Eukaryota</taxon>
        <taxon>Sar</taxon>
        <taxon>Alveolata</taxon>
        <taxon>Apicomplexa</taxon>
        <taxon>Conoidasida</taxon>
        <taxon>Coccidia</taxon>
        <taxon>Eucoccidiorida</taxon>
        <taxon>Eimeriorina</taxon>
        <taxon>Eimeriidae</taxon>
        <taxon>Cyclospora</taxon>
    </lineage>
</organism>
<sequence length="542" mass="58118">MMVGDPLNTTQGDQQEQRAHRLRFFMTLFLLFSTFFLIRVQQDTYSHNHQRRRRKNDPFLSPEAASLDVVYIHQNVNRALWVRGNTATGPVLTSAFLAFLPGDAVFPAAASSEHLQTPVSPEGSHGGGSQSPSAGYFDVFEPLASLRQAVPPRGSWAVESTSSWGPKMHVAAQTEVGGVKLPSVVGVYRDTRLYRHGDFPGCDAGANDHCLLALVRLPLAACNGSHIHGGVPAERTLSPISWTCTGLVETRRSADFPREAREATDLNAPACIRVVTGTSLAAISGYAAEALKRPFLRSVGSAGALLQFCGAPLPQLISVDVIAGRVFFVQRSSVPTAARRLSDADSGEGLNVDFPGVSAAASEEKSTGDGTSEGGVPRGIGGETPGNRSDDASLSPEALDTAGRRLSRAAEGEGLASLCVAYAYLDGFYDDVSQCLPVVTESEGSDALGDPVYLQVDPLTDALMFAAFDREGQMVLSVHHALSMRRRFAVRFEGFRSGRLMAEEFSSLGKILVTGDDEPYKNRIDVIDVSTGFHERIDMPSS</sequence>
<dbReference type="InParanoid" id="A0A1D3CX14"/>
<keyword evidence="2" id="KW-1133">Transmembrane helix</keyword>
<reference evidence="3 4" key="1">
    <citation type="journal article" date="2016" name="BMC Genomics">
        <title>Comparative genomics reveals Cyclospora cayetanensis possesses coccidia-like metabolism and invasion components but unique surface antigens.</title>
        <authorList>
            <person name="Liu S."/>
            <person name="Wang L."/>
            <person name="Zheng H."/>
            <person name="Xu Z."/>
            <person name="Roellig D.M."/>
            <person name="Li N."/>
            <person name="Frace M.A."/>
            <person name="Tang K."/>
            <person name="Arrowood M.J."/>
            <person name="Moss D.M."/>
            <person name="Zhang L."/>
            <person name="Feng Y."/>
            <person name="Xiao L."/>
        </authorList>
    </citation>
    <scope>NUCLEOTIDE SEQUENCE [LARGE SCALE GENOMIC DNA]</scope>
    <source>
        <strain evidence="3 4">CHN_HEN01</strain>
    </source>
</reference>
<feature type="compositionally biased region" description="Gly residues" evidence="1">
    <location>
        <begin position="371"/>
        <end position="384"/>
    </location>
</feature>
<feature type="transmembrane region" description="Helical" evidence="2">
    <location>
        <begin position="21"/>
        <end position="40"/>
    </location>
</feature>
<comment type="caution">
    <text evidence="3">The sequence shown here is derived from an EMBL/GenBank/DDBJ whole genome shotgun (WGS) entry which is preliminary data.</text>
</comment>
<protein>
    <recommendedName>
        <fullName evidence="5">Transmembrane protein</fullName>
    </recommendedName>
</protein>
<dbReference type="AlphaFoldDB" id="A0A1D3CX14"/>
<gene>
    <name evidence="3" type="ORF">cyc_02765</name>
</gene>
<evidence type="ECO:0000313" key="3">
    <source>
        <dbReference type="EMBL" id="OEH75718.1"/>
    </source>
</evidence>
<dbReference type="Proteomes" id="UP000095192">
    <property type="component" value="Unassembled WGS sequence"/>
</dbReference>
<feature type="region of interest" description="Disordered" evidence="1">
    <location>
        <begin position="358"/>
        <end position="395"/>
    </location>
</feature>
<evidence type="ECO:0000313" key="4">
    <source>
        <dbReference type="Proteomes" id="UP000095192"/>
    </source>
</evidence>
<evidence type="ECO:0000256" key="1">
    <source>
        <dbReference type="SAM" id="MobiDB-lite"/>
    </source>
</evidence>
<dbReference type="VEuPathDB" id="ToxoDB:LOC34619572"/>
<keyword evidence="4" id="KW-1185">Reference proteome</keyword>
<proteinExistence type="predicted"/>
<keyword evidence="2" id="KW-0472">Membrane</keyword>